<dbReference type="RefSeq" id="WP_024467342.1">
    <property type="nucleotide sequence ID" value="NZ_CP061839.1"/>
</dbReference>
<dbReference type="NCBIfam" id="TIGR00048">
    <property type="entry name" value="rRNA_mod_RlmN"/>
    <property type="match status" value="1"/>
</dbReference>
<evidence type="ECO:0000256" key="12">
    <source>
        <dbReference type="ARBA" id="ARBA00023014"/>
    </source>
</evidence>
<dbReference type="GO" id="GO:0019843">
    <property type="term" value="F:rRNA binding"/>
    <property type="evidence" value="ECO:0007669"/>
    <property type="project" value="UniProtKB-UniRule"/>
</dbReference>
<evidence type="ECO:0000256" key="1">
    <source>
        <dbReference type="ARBA" id="ARBA00004496"/>
    </source>
</evidence>
<dbReference type="InterPro" id="IPR040072">
    <property type="entry name" value="Methyltransferase_A"/>
</dbReference>
<comment type="catalytic activity">
    <reaction evidence="14">
        <text>adenosine(2503) in 23S rRNA + 2 reduced [2Fe-2S]-[ferredoxin] + 2 S-adenosyl-L-methionine = 2-methyladenosine(2503) in 23S rRNA + 5'-deoxyadenosine + L-methionine + 2 oxidized [2Fe-2S]-[ferredoxin] + S-adenosyl-L-homocysteine</text>
        <dbReference type="Rhea" id="RHEA:42916"/>
        <dbReference type="Rhea" id="RHEA-COMP:10000"/>
        <dbReference type="Rhea" id="RHEA-COMP:10001"/>
        <dbReference type="Rhea" id="RHEA-COMP:10152"/>
        <dbReference type="Rhea" id="RHEA-COMP:10282"/>
        <dbReference type="ChEBI" id="CHEBI:17319"/>
        <dbReference type="ChEBI" id="CHEBI:33737"/>
        <dbReference type="ChEBI" id="CHEBI:33738"/>
        <dbReference type="ChEBI" id="CHEBI:57844"/>
        <dbReference type="ChEBI" id="CHEBI:57856"/>
        <dbReference type="ChEBI" id="CHEBI:59789"/>
        <dbReference type="ChEBI" id="CHEBI:74411"/>
        <dbReference type="ChEBI" id="CHEBI:74497"/>
        <dbReference type="EC" id="2.1.1.192"/>
    </reaction>
</comment>
<dbReference type="InterPro" id="IPR058240">
    <property type="entry name" value="rSAM_sf"/>
</dbReference>
<evidence type="ECO:0000313" key="16">
    <source>
        <dbReference type="EMBL" id="QOW59688.1"/>
    </source>
</evidence>
<dbReference type="Pfam" id="PF04055">
    <property type="entry name" value="Radical_SAM"/>
    <property type="match status" value="1"/>
</dbReference>
<feature type="binding site" evidence="14">
    <location>
        <begin position="226"/>
        <end position="228"/>
    </location>
    <ligand>
        <name>S-adenosyl-L-methionine</name>
        <dbReference type="ChEBI" id="CHEBI:59789"/>
    </ligand>
</feature>
<sequence>MTGLNEVKQNSEVLKKVTAPLSGLLPDEIADFCGLKQRFRASQIFLWIAKGAKTFEEMSNLSLETRKFLTENFILFSTKVNKILKDSDGTIKLAIKLYDGAVVETVLLPDKTGRKTACVSCQAGCPVKCAFCKTGQLGFSRNLSAGEIVEEFFHLEAVAGNLDNIVFMGMGEPMLNLSEIKKAIQILTHSKGRGLSKRRITISTSGICKGIYEMADNGPEVRLAVSLTTANQILREKLMPIARANPLSDLKKAIQYFNLKSNKRVTLELALMKDVNTSFEAANEVIHFTRELNCLINLIPWNPVEGLDFATPSETEIKTFAARLEKAGLNITVRQKRGQKIGGACGQLGST</sequence>
<evidence type="ECO:0000256" key="7">
    <source>
        <dbReference type="ARBA" id="ARBA00022679"/>
    </source>
</evidence>
<comment type="similarity">
    <text evidence="2 14">Belongs to the radical SAM superfamily. RlmN family.</text>
</comment>
<feature type="binding site" evidence="14">
    <location>
        <position position="203"/>
    </location>
    <ligand>
        <name>S-adenosyl-L-methionine</name>
        <dbReference type="ChEBI" id="CHEBI:59789"/>
    </ligand>
</feature>
<dbReference type="SFLD" id="SFLDG01062">
    <property type="entry name" value="methyltransferase_(Class_A)"/>
    <property type="match status" value="1"/>
</dbReference>
<dbReference type="HAMAP" id="MF_01849">
    <property type="entry name" value="RNA_methyltr_RlmN"/>
    <property type="match status" value="1"/>
</dbReference>
<feature type="binding site" evidence="14">
    <location>
        <begin position="171"/>
        <end position="172"/>
    </location>
    <ligand>
        <name>S-adenosyl-L-methionine</name>
        <dbReference type="ChEBI" id="CHEBI:59789"/>
    </ligand>
</feature>
<dbReference type="Pfam" id="PF21016">
    <property type="entry name" value="RlmN_N"/>
    <property type="match status" value="1"/>
</dbReference>
<dbReference type="SUPFAM" id="SSF102114">
    <property type="entry name" value="Radical SAM enzymes"/>
    <property type="match status" value="1"/>
</dbReference>
<comment type="miscellaneous">
    <text evidence="14">Reaction proceeds by a ping-pong mechanism involving intermediate methylation of a conserved cysteine residue.</text>
</comment>
<dbReference type="EMBL" id="CP061839">
    <property type="protein sequence ID" value="QOW59688.1"/>
    <property type="molecule type" value="Genomic_DNA"/>
</dbReference>
<protein>
    <recommendedName>
        <fullName evidence="14">Probable dual-specificity RNA methyltransferase RlmN</fullName>
        <ecNumber evidence="14">2.1.1.192</ecNumber>
    </recommendedName>
    <alternativeName>
        <fullName evidence="14">23S rRNA (adenine(2503)-C(2))-methyltransferase</fullName>
    </alternativeName>
    <alternativeName>
        <fullName evidence="14">23S rRNA m2A2503 methyltransferase</fullName>
    </alternativeName>
    <alternativeName>
        <fullName evidence="14">Ribosomal RNA large subunit methyltransferase N</fullName>
    </alternativeName>
    <alternativeName>
        <fullName evidence="14">tRNA (adenine(37)-C(2))-methyltransferase</fullName>
    </alternativeName>
    <alternativeName>
        <fullName evidence="14">tRNA m2A37 methyltransferase</fullName>
    </alternativeName>
</protein>
<comment type="catalytic activity">
    <reaction evidence="14">
        <text>adenosine(37) in tRNA + 2 reduced [2Fe-2S]-[ferredoxin] + 2 S-adenosyl-L-methionine = 2-methyladenosine(37) in tRNA + 5'-deoxyadenosine + L-methionine + 2 oxidized [2Fe-2S]-[ferredoxin] + S-adenosyl-L-homocysteine</text>
        <dbReference type="Rhea" id="RHEA:43332"/>
        <dbReference type="Rhea" id="RHEA-COMP:10000"/>
        <dbReference type="Rhea" id="RHEA-COMP:10001"/>
        <dbReference type="Rhea" id="RHEA-COMP:10162"/>
        <dbReference type="Rhea" id="RHEA-COMP:10485"/>
        <dbReference type="ChEBI" id="CHEBI:17319"/>
        <dbReference type="ChEBI" id="CHEBI:33737"/>
        <dbReference type="ChEBI" id="CHEBI:33738"/>
        <dbReference type="ChEBI" id="CHEBI:57844"/>
        <dbReference type="ChEBI" id="CHEBI:57856"/>
        <dbReference type="ChEBI" id="CHEBI:59789"/>
        <dbReference type="ChEBI" id="CHEBI:74411"/>
        <dbReference type="ChEBI" id="CHEBI:74497"/>
        <dbReference type="EC" id="2.1.1.192"/>
    </reaction>
</comment>
<evidence type="ECO:0000256" key="11">
    <source>
        <dbReference type="ARBA" id="ARBA00023004"/>
    </source>
</evidence>
<keyword evidence="11 14" id="KW-0408">Iron</keyword>
<feature type="binding site" evidence="14">
    <location>
        <position position="132"/>
    </location>
    <ligand>
        <name>[4Fe-4S] cluster</name>
        <dbReference type="ChEBI" id="CHEBI:49883"/>
        <note>4Fe-4S-S-AdoMet</note>
    </ligand>
</feature>
<feature type="active site" description="Proton acceptor" evidence="14">
    <location>
        <position position="104"/>
    </location>
</feature>
<dbReference type="SFLD" id="SFLDS00029">
    <property type="entry name" value="Radical_SAM"/>
    <property type="match status" value="1"/>
</dbReference>
<dbReference type="InterPro" id="IPR004383">
    <property type="entry name" value="rRNA_lsu_MTrfase_RlmN/Cfr"/>
</dbReference>
<dbReference type="SFLD" id="SFLDF00275">
    <property type="entry name" value="adenosine_C2_methyltransferase"/>
    <property type="match status" value="1"/>
</dbReference>
<evidence type="ECO:0000256" key="3">
    <source>
        <dbReference type="ARBA" id="ARBA00022485"/>
    </source>
</evidence>
<dbReference type="Gene3D" id="1.10.150.530">
    <property type="match status" value="1"/>
</dbReference>
<keyword evidence="7 14" id="KW-0808">Transferase</keyword>
<dbReference type="GO" id="GO:0030488">
    <property type="term" value="P:tRNA methylation"/>
    <property type="evidence" value="ECO:0007669"/>
    <property type="project" value="UniProtKB-UniRule"/>
</dbReference>
<dbReference type="AlphaFoldDB" id="A0A7S6WM57"/>
<dbReference type="PIRSF" id="PIRSF006004">
    <property type="entry name" value="CHP00048"/>
    <property type="match status" value="1"/>
</dbReference>
<evidence type="ECO:0000256" key="13">
    <source>
        <dbReference type="ARBA" id="ARBA00023157"/>
    </source>
</evidence>
<feature type="active site" description="S-methylcysteine intermediate" evidence="14">
    <location>
        <position position="345"/>
    </location>
</feature>
<dbReference type="PANTHER" id="PTHR30544">
    <property type="entry name" value="23S RRNA METHYLTRANSFERASE"/>
    <property type="match status" value="1"/>
</dbReference>
<dbReference type="InterPro" id="IPR007197">
    <property type="entry name" value="rSAM"/>
</dbReference>
<reference evidence="16 17" key="1">
    <citation type="submission" date="2020-09" db="EMBL/GenBank/DDBJ databases">
        <title>Characterization of Treponema spp. from bovine digital dermatitis in Korea.</title>
        <authorList>
            <person name="Espiritu H.M."/>
            <person name="Cho Y.I."/>
            <person name="Mamuad L."/>
        </authorList>
    </citation>
    <scope>NUCLEOTIDE SEQUENCE [LARGE SCALE GENOMIC DNA]</scope>
    <source>
        <strain evidence="16 17">KS1</strain>
    </source>
</reference>
<keyword evidence="12 14" id="KW-0411">Iron-sulfur</keyword>
<comment type="cofactor">
    <cofactor evidence="14">
        <name>[4Fe-4S] cluster</name>
        <dbReference type="ChEBI" id="CHEBI:49883"/>
    </cofactor>
    <text evidence="14">Binds 1 [4Fe-4S] cluster. The cluster is coordinated with 3 cysteines and an exchangeable S-adenosyl-L-methionine.</text>
</comment>
<feature type="binding site" evidence="14">
    <location>
        <position position="129"/>
    </location>
    <ligand>
        <name>[4Fe-4S] cluster</name>
        <dbReference type="ChEBI" id="CHEBI:49883"/>
        <note>4Fe-4S-S-AdoMet</note>
    </ligand>
</feature>
<dbReference type="EC" id="2.1.1.192" evidence="14"/>
<dbReference type="InterPro" id="IPR027492">
    <property type="entry name" value="RNA_MTrfase_RlmN"/>
</dbReference>
<keyword evidence="3 14" id="KW-0004">4Fe-4S</keyword>
<evidence type="ECO:0000256" key="6">
    <source>
        <dbReference type="ARBA" id="ARBA00022603"/>
    </source>
</evidence>
<keyword evidence="13 14" id="KW-1015">Disulfide bond</keyword>
<feature type="domain" description="Radical SAM core" evidence="15">
    <location>
        <begin position="111"/>
        <end position="340"/>
    </location>
</feature>
<evidence type="ECO:0000256" key="10">
    <source>
        <dbReference type="ARBA" id="ARBA00022723"/>
    </source>
</evidence>
<dbReference type="GO" id="GO:0051539">
    <property type="term" value="F:4 iron, 4 sulfur cluster binding"/>
    <property type="evidence" value="ECO:0007669"/>
    <property type="project" value="UniProtKB-UniRule"/>
</dbReference>
<dbReference type="InterPro" id="IPR013785">
    <property type="entry name" value="Aldolase_TIM"/>
</dbReference>
<dbReference type="InterPro" id="IPR048641">
    <property type="entry name" value="RlmN_N"/>
</dbReference>
<evidence type="ECO:0000313" key="17">
    <source>
        <dbReference type="Proteomes" id="UP000593915"/>
    </source>
</evidence>
<dbReference type="GO" id="GO:0070040">
    <property type="term" value="F:rRNA (adenine(2503)-C2-)-methyltransferase activity"/>
    <property type="evidence" value="ECO:0007669"/>
    <property type="project" value="UniProtKB-UniRule"/>
</dbReference>
<keyword evidence="9 14" id="KW-0819">tRNA processing</keyword>
<keyword evidence="6 14" id="KW-0489">Methyltransferase</keyword>
<evidence type="ECO:0000256" key="8">
    <source>
        <dbReference type="ARBA" id="ARBA00022691"/>
    </source>
</evidence>
<keyword evidence="4 14" id="KW-0963">Cytoplasm</keyword>
<dbReference type="Proteomes" id="UP000593915">
    <property type="component" value="Chromosome"/>
</dbReference>
<evidence type="ECO:0000256" key="9">
    <source>
        <dbReference type="ARBA" id="ARBA00022694"/>
    </source>
</evidence>
<dbReference type="GO" id="GO:0000049">
    <property type="term" value="F:tRNA binding"/>
    <property type="evidence" value="ECO:0007669"/>
    <property type="project" value="UniProtKB-UniRule"/>
</dbReference>
<dbReference type="PROSITE" id="PS51918">
    <property type="entry name" value="RADICAL_SAM"/>
    <property type="match status" value="1"/>
</dbReference>
<evidence type="ECO:0000259" key="15">
    <source>
        <dbReference type="PROSITE" id="PS51918"/>
    </source>
</evidence>
<comment type="caution">
    <text evidence="14">Lacks conserved residue(s) required for the propagation of feature annotation.</text>
</comment>
<name>A0A7S6WM57_9SPIR</name>
<keyword evidence="5 14" id="KW-0698">rRNA processing</keyword>
<accession>A0A7S6WM57</accession>
<gene>
    <name evidence="14 16" type="primary">rlmN</name>
    <name evidence="16" type="ORF">IFE08_07310</name>
</gene>
<evidence type="ECO:0000256" key="2">
    <source>
        <dbReference type="ARBA" id="ARBA00007544"/>
    </source>
</evidence>
<keyword evidence="10 14" id="KW-0479">Metal-binding</keyword>
<comment type="function">
    <text evidence="14">Specifically methylates position 2 of adenine 2503 in 23S rRNA and position 2 of adenine 37 in tRNAs.</text>
</comment>
<keyword evidence="8 14" id="KW-0949">S-adenosyl-L-methionine</keyword>
<dbReference type="GO" id="GO:0070475">
    <property type="term" value="P:rRNA base methylation"/>
    <property type="evidence" value="ECO:0007669"/>
    <property type="project" value="UniProtKB-UniRule"/>
</dbReference>
<feature type="binding site" evidence="14">
    <location>
        <position position="302"/>
    </location>
    <ligand>
        <name>S-adenosyl-L-methionine</name>
        <dbReference type="ChEBI" id="CHEBI:59789"/>
    </ligand>
</feature>
<organism evidence="16 17">
    <name type="scientific">Treponema pedis</name>
    <dbReference type="NCBI Taxonomy" id="409322"/>
    <lineage>
        <taxon>Bacteria</taxon>
        <taxon>Pseudomonadati</taxon>
        <taxon>Spirochaetota</taxon>
        <taxon>Spirochaetia</taxon>
        <taxon>Spirochaetales</taxon>
        <taxon>Treponemataceae</taxon>
        <taxon>Treponema</taxon>
    </lineage>
</organism>
<proteinExistence type="inferred from homology"/>
<dbReference type="PANTHER" id="PTHR30544:SF5">
    <property type="entry name" value="RADICAL SAM CORE DOMAIN-CONTAINING PROTEIN"/>
    <property type="match status" value="1"/>
</dbReference>
<dbReference type="GO" id="GO:0046872">
    <property type="term" value="F:metal ion binding"/>
    <property type="evidence" value="ECO:0007669"/>
    <property type="project" value="UniProtKB-KW"/>
</dbReference>
<evidence type="ECO:0000256" key="14">
    <source>
        <dbReference type="HAMAP-Rule" id="MF_01849"/>
    </source>
</evidence>
<dbReference type="CDD" id="cd01335">
    <property type="entry name" value="Radical_SAM"/>
    <property type="match status" value="1"/>
</dbReference>
<evidence type="ECO:0000256" key="4">
    <source>
        <dbReference type="ARBA" id="ARBA00022490"/>
    </source>
</evidence>
<comment type="subcellular location">
    <subcellularLocation>
        <location evidence="1 14">Cytoplasm</location>
    </subcellularLocation>
</comment>
<evidence type="ECO:0000256" key="5">
    <source>
        <dbReference type="ARBA" id="ARBA00022552"/>
    </source>
</evidence>
<feature type="binding site" evidence="14">
    <location>
        <position position="125"/>
    </location>
    <ligand>
        <name>[4Fe-4S] cluster</name>
        <dbReference type="ChEBI" id="CHEBI:49883"/>
        <note>4Fe-4S-S-AdoMet</note>
    </ligand>
</feature>
<dbReference type="GO" id="GO:0005737">
    <property type="term" value="C:cytoplasm"/>
    <property type="evidence" value="ECO:0007669"/>
    <property type="project" value="UniProtKB-SubCell"/>
</dbReference>
<dbReference type="GO" id="GO:0002935">
    <property type="term" value="F:tRNA (adenine(37)-C2)-methyltransferase activity"/>
    <property type="evidence" value="ECO:0007669"/>
    <property type="project" value="UniProtKB-UniRule"/>
</dbReference>
<dbReference type="Gene3D" id="3.20.20.70">
    <property type="entry name" value="Aldolase class I"/>
    <property type="match status" value="1"/>
</dbReference>